<keyword evidence="4" id="KW-1185">Reference proteome</keyword>
<dbReference type="InterPro" id="IPR010982">
    <property type="entry name" value="Lambda_DNA-bd_dom_sf"/>
</dbReference>
<dbReference type="Proteomes" id="UP000728106">
    <property type="component" value="Unassembled WGS sequence"/>
</dbReference>
<evidence type="ECO:0000259" key="1">
    <source>
        <dbReference type="PROSITE" id="PS50943"/>
    </source>
</evidence>
<accession>A0A4Z0RMX2</accession>
<dbReference type="Proteomes" id="UP000808038">
    <property type="component" value="Unassembled WGS sequence"/>
</dbReference>
<dbReference type="Gene3D" id="1.10.260.40">
    <property type="entry name" value="lambda repressor-like DNA-binding domains"/>
    <property type="match status" value="1"/>
</dbReference>
<dbReference type="EMBL" id="JAAOCX010000009">
    <property type="protein sequence ID" value="MBJ7632997.1"/>
    <property type="molecule type" value="Genomic_DNA"/>
</dbReference>
<dbReference type="GO" id="GO:0003677">
    <property type="term" value="F:DNA binding"/>
    <property type="evidence" value="ECO:0007669"/>
    <property type="project" value="InterPro"/>
</dbReference>
<feature type="domain" description="HTH cro/C1-type" evidence="1">
    <location>
        <begin position="43"/>
        <end position="64"/>
    </location>
</feature>
<evidence type="ECO:0000313" key="4">
    <source>
        <dbReference type="Proteomes" id="UP000728106"/>
    </source>
</evidence>
<reference evidence="3 4" key="2">
    <citation type="journal article" date="2021" name="Int. J. Food Microbiol.">
        <title>Safety demonstration of a microbial species for use in the food chain: Weissella confusa.</title>
        <authorList>
            <person name="Bourdichon F."/>
            <person name="Patrone V."/>
            <person name="Fontana A."/>
            <person name="Milani G."/>
            <person name="Morelli L."/>
        </authorList>
    </citation>
    <scope>NUCLEOTIDE SEQUENCE [LARGE SCALE GENOMIC DNA]</scope>
    <source>
        <strain evidence="2">CCUG 30943</strain>
        <strain evidence="3 4">CCUG 43002</strain>
    </source>
</reference>
<dbReference type="EMBL" id="JAAOCP010000009">
    <property type="protein sequence ID" value="MBJ7639381.1"/>
    <property type="molecule type" value="Genomic_DNA"/>
</dbReference>
<gene>
    <name evidence="3" type="ORF">HAU20_08295</name>
    <name evidence="2" type="ORF">HAU43_07850</name>
</gene>
<evidence type="ECO:0000313" key="3">
    <source>
        <dbReference type="EMBL" id="MBJ7639381.1"/>
    </source>
</evidence>
<proteinExistence type="predicted"/>
<sequence>MANFSSITFDRIKEIADKQGYSLRTINNAAMLGHNTIYGWKFKGPTVNHVEAVANVLGVSVNYLLGNTDNPDNSVETLPLAFVDLDTDLEAIVSLIESANLSKLQLQTLKEKIAEDISTIQHK</sequence>
<dbReference type="AlphaFoldDB" id="A0A4Z0RMX2"/>
<evidence type="ECO:0000313" key="2">
    <source>
        <dbReference type="EMBL" id="MBJ7632997.1"/>
    </source>
</evidence>
<name>A0A4Z0RMX2_WEICO</name>
<organism evidence="3 4">
    <name type="scientific">Weissella confusa</name>
    <name type="common">Lactobacillus confusus</name>
    <dbReference type="NCBI Taxonomy" id="1583"/>
    <lineage>
        <taxon>Bacteria</taxon>
        <taxon>Bacillati</taxon>
        <taxon>Bacillota</taxon>
        <taxon>Bacilli</taxon>
        <taxon>Lactobacillales</taxon>
        <taxon>Lactobacillaceae</taxon>
        <taxon>Weissella</taxon>
    </lineage>
</organism>
<protein>
    <submittedName>
        <fullName evidence="3">Transcriptional regulator</fullName>
    </submittedName>
</protein>
<dbReference type="GeneID" id="57978715"/>
<dbReference type="InterPro" id="IPR001387">
    <property type="entry name" value="Cro/C1-type_HTH"/>
</dbReference>
<dbReference type="PROSITE" id="PS50943">
    <property type="entry name" value="HTH_CROC1"/>
    <property type="match status" value="1"/>
</dbReference>
<comment type="caution">
    <text evidence="3">The sequence shown here is derived from an EMBL/GenBank/DDBJ whole genome shotgun (WGS) entry which is preliminary data.</text>
</comment>
<reference evidence="3" key="1">
    <citation type="submission" date="2020-02" db="EMBL/GenBank/DDBJ databases">
        <authorList>
            <person name="Fontana A."/>
            <person name="Patrone V."/>
            <person name="Morelli L."/>
        </authorList>
    </citation>
    <scope>NUCLEOTIDE SEQUENCE</scope>
    <source>
        <strain evidence="2">CCUG 30943</strain>
        <strain evidence="3">CCUG 43002</strain>
    </source>
</reference>
<dbReference type="RefSeq" id="WP_003610868.1">
    <property type="nucleotide sequence ID" value="NZ_ALXH01000075.1"/>
</dbReference>